<evidence type="ECO:0000313" key="4">
    <source>
        <dbReference type="Proteomes" id="UP000630142"/>
    </source>
</evidence>
<feature type="signal peptide" evidence="2">
    <location>
        <begin position="1"/>
        <end position="25"/>
    </location>
</feature>
<evidence type="ECO:0000313" key="3">
    <source>
        <dbReference type="EMBL" id="GHD19827.1"/>
    </source>
</evidence>
<gene>
    <name evidence="3" type="ORF">GCM10016234_31950</name>
</gene>
<proteinExistence type="predicted"/>
<dbReference type="RefSeq" id="WP_189505609.1">
    <property type="nucleotide sequence ID" value="NZ_BMZQ01000002.1"/>
</dbReference>
<feature type="region of interest" description="Disordered" evidence="1">
    <location>
        <begin position="24"/>
        <end position="57"/>
    </location>
</feature>
<keyword evidence="4" id="KW-1185">Reference proteome</keyword>
<name>A0A8J3DQV2_9HYPH</name>
<organism evidence="3 4">
    <name type="scientific">Tianweitania populi</name>
    <dbReference type="NCBI Taxonomy" id="1607949"/>
    <lineage>
        <taxon>Bacteria</taxon>
        <taxon>Pseudomonadati</taxon>
        <taxon>Pseudomonadota</taxon>
        <taxon>Alphaproteobacteria</taxon>
        <taxon>Hyphomicrobiales</taxon>
        <taxon>Phyllobacteriaceae</taxon>
        <taxon>Tianweitania</taxon>
    </lineage>
</organism>
<evidence type="ECO:0000256" key="1">
    <source>
        <dbReference type="SAM" id="MobiDB-lite"/>
    </source>
</evidence>
<reference evidence="3" key="2">
    <citation type="submission" date="2020-09" db="EMBL/GenBank/DDBJ databases">
        <authorList>
            <person name="Sun Q."/>
            <person name="Kim S."/>
        </authorList>
    </citation>
    <scope>NUCLEOTIDE SEQUENCE</scope>
    <source>
        <strain evidence="3">KCTC 42249</strain>
    </source>
</reference>
<protein>
    <submittedName>
        <fullName evidence="3">Membrane protein</fullName>
    </submittedName>
</protein>
<dbReference type="EMBL" id="BMZQ01000002">
    <property type="protein sequence ID" value="GHD19827.1"/>
    <property type="molecule type" value="Genomic_DNA"/>
</dbReference>
<dbReference type="Pfam" id="PF11776">
    <property type="entry name" value="RcnB"/>
    <property type="match status" value="1"/>
</dbReference>
<dbReference type="Gene3D" id="3.10.450.160">
    <property type="entry name" value="inner membrane protein cigr"/>
    <property type="match status" value="1"/>
</dbReference>
<evidence type="ECO:0000256" key="2">
    <source>
        <dbReference type="SAM" id="SignalP"/>
    </source>
</evidence>
<feature type="chain" id="PRO_5035292745" evidence="2">
    <location>
        <begin position="26"/>
        <end position="107"/>
    </location>
</feature>
<accession>A0A8J3DQV2</accession>
<dbReference type="InterPro" id="IPR024572">
    <property type="entry name" value="RcnB"/>
</dbReference>
<keyword evidence="2" id="KW-0732">Signal</keyword>
<sequence length="107" mass="12174">MSKIFKRLVLSTAAVAMLAVPVAQAQSRHQDTRQGHHYSQKKHQDAKRHSWKRGERVSDWRKRAAIRDYKRHGLRAPGRGQHWVKVDNDYLLITLATGVVAGIAAAR</sequence>
<feature type="compositionally biased region" description="Basic residues" evidence="1">
    <location>
        <begin position="35"/>
        <end position="51"/>
    </location>
</feature>
<dbReference type="Proteomes" id="UP000630142">
    <property type="component" value="Unassembled WGS sequence"/>
</dbReference>
<dbReference type="AlphaFoldDB" id="A0A8J3DQV2"/>
<reference evidence="3" key="1">
    <citation type="journal article" date="2014" name="Int. J. Syst. Evol. Microbiol.">
        <title>Complete genome sequence of Corynebacterium casei LMG S-19264T (=DSM 44701T), isolated from a smear-ripened cheese.</title>
        <authorList>
            <consortium name="US DOE Joint Genome Institute (JGI-PGF)"/>
            <person name="Walter F."/>
            <person name="Albersmeier A."/>
            <person name="Kalinowski J."/>
            <person name="Ruckert C."/>
        </authorList>
    </citation>
    <scope>NUCLEOTIDE SEQUENCE</scope>
    <source>
        <strain evidence="3">KCTC 42249</strain>
    </source>
</reference>
<comment type="caution">
    <text evidence="3">The sequence shown here is derived from an EMBL/GenBank/DDBJ whole genome shotgun (WGS) entry which is preliminary data.</text>
</comment>